<sequence length="10" mass="1074">TINVITPICT</sequence>
<gene>
    <name evidence="1" type="ORF">VCHENC02_1614B</name>
</gene>
<evidence type="ECO:0000313" key="1">
    <source>
        <dbReference type="EMBL" id="EKM32864.1"/>
    </source>
</evidence>
<organism evidence="1 2">
    <name type="scientific">Vibrio harveyi</name>
    <name type="common">Beneckea harveyi</name>
    <dbReference type="NCBI Taxonomy" id="669"/>
    <lineage>
        <taxon>Bacteria</taxon>
        <taxon>Pseudomonadati</taxon>
        <taxon>Pseudomonadota</taxon>
        <taxon>Gammaproteobacteria</taxon>
        <taxon>Vibrionales</taxon>
        <taxon>Vibrionaceae</taxon>
        <taxon>Vibrio</taxon>
    </lineage>
</organism>
<protein>
    <submittedName>
        <fullName evidence="1">Uncharacterized protein</fullName>
    </submittedName>
</protein>
<feature type="non-terminal residue" evidence="1">
    <location>
        <position position="1"/>
    </location>
</feature>
<proteinExistence type="predicted"/>
<dbReference type="Proteomes" id="UP000008367">
    <property type="component" value="Unassembled WGS sequence"/>
</dbReference>
<accession>A0A454D2K7</accession>
<dbReference type="EMBL" id="AJSR01000531">
    <property type="protein sequence ID" value="EKM32864.1"/>
    <property type="molecule type" value="Genomic_DNA"/>
</dbReference>
<name>A0A454D2K7_VIBHA</name>
<comment type="caution">
    <text evidence="1">The sequence shown here is derived from an EMBL/GenBank/DDBJ whole genome shotgun (WGS) entry which is preliminary data.</text>
</comment>
<reference evidence="1 2" key="1">
    <citation type="submission" date="2012-10" db="EMBL/GenBank/DDBJ databases">
        <title>Genome sequence of Vibrio Cholerae HENC-02.</title>
        <authorList>
            <person name="Eppinger M."/>
            <person name="Hasan N.A."/>
            <person name="Sengamalay N."/>
            <person name="Hine E."/>
            <person name="Su Q."/>
            <person name="Daugherty S.C."/>
            <person name="Young S."/>
            <person name="Sadzewicz L."/>
            <person name="Tallon L."/>
            <person name="Cebula T.A."/>
            <person name="Ravel J."/>
            <person name="Colwell R.R."/>
        </authorList>
    </citation>
    <scope>NUCLEOTIDE SEQUENCE [LARGE SCALE GENOMIC DNA]</scope>
    <source>
        <strain evidence="1 2">HENC-02</strain>
    </source>
</reference>
<evidence type="ECO:0000313" key="2">
    <source>
        <dbReference type="Proteomes" id="UP000008367"/>
    </source>
</evidence>